<dbReference type="Proteomes" id="UP001642540">
    <property type="component" value="Unassembled WGS sequence"/>
</dbReference>
<evidence type="ECO:0000313" key="3">
    <source>
        <dbReference type="Proteomes" id="UP001642540"/>
    </source>
</evidence>
<proteinExistence type="predicted"/>
<accession>A0ABP1PLR3</accession>
<feature type="region of interest" description="Disordered" evidence="1">
    <location>
        <begin position="1"/>
        <end position="38"/>
    </location>
</feature>
<gene>
    <name evidence="2" type="ORF">ODALV1_LOCUS1449</name>
</gene>
<comment type="caution">
    <text evidence="2">The sequence shown here is derived from an EMBL/GenBank/DDBJ whole genome shotgun (WGS) entry which is preliminary data.</text>
</comment>
<evidence type="ECO:0000256" key="1">
    <source>
        <dbReference type="SAM" id="MobiDB-lite"/>
    </source>
</evidence>
<reference evidence="2 3" key="1">
    <citation type="submission" date="2024-08" db="EMBL/GenBank/DDBJ databases">
        <authorList>
            <person name="Cucini C."/>
            <person name="Frati F."/>
        </authorList>
    </citation>
    <scope>NUCLEOTIDE SEQUENCE [LARGE SCALE GENOMIC DNA]</scope>
</reference>
<protein>
    <submittedName>
        <fullName evidence="2">Uncharacterized protein</fullName>
    </submittedName>
</protein>
<evidence type="ECO:0000313" key="2">
    <source>
        <dbReference type="EMBL" id="CAL8070832.1"/>
    </source>
</evidence>
<organism evidence="2 3">
    <name type="scientific">Orchesella dallaii</name>
    <dbReference type="NCBI Taxonomy" id="48710"/>
    <lineage>
        <taxon>Eukaryota</taxon>
        <taxon>Metazoa</taxon>
        <taxon>Ecdysozoa</taxon>
        <taxon>Arthropoda</taxon>
        <taxon>Hexapoda</taxon>
        <taxon>Collembola</taxon>
        <taxon>Entomobryomorpha</taxon>
        <taxon>Entomobryoidea</taxon>
        <taxon>Orchesellidae</taxon>
        <taxon>Orchesellinae</taxon>
        <taxon>Orchesella</taxon>
    </lineage>
</organism>
<sequence>MVESGLKVDSSDSDSSTMGASPSRRTSRGDSSDEDGDWMQADKYSKWEDGGVMDYDAFVIGVSHVEMQLQSDEYQAATESGFTHEALVFDVLCTNGQRTKFTAEMTYAGVLKRWGHHTKILRVKNSKMVNMSMSEVLEKIKTPRRYNLRVGEEESKVQKFGHECQWKKQDRDMDSVAEYSASKRFDNR</sequence>
<dbReference type="EMBL" id="CAXLJM020000004">
    <property type="protein sequence ID" value="CAL8070832.1"/>
    <property type="molecule type" value="Genomic_DNA"/>
</dbReference>
<name>A0ABP1PLR3_9HEXA</name>
<keyword evidence="3" id="KW-1185">Reference proteome</keyword>